<dbReference type="HAMAP" id="MF_00454">
    <property type="entry name" value="FluC"/>
    <property type="match status" value="1"/>
</dbReference>
<dbReference type="Proteomes" id="UP000242864">
    <property type="component" value="Chromosome"/>
</dbReference>
<comment type="activity regulation">
    <text evidence="14">Na(+) is not transported, but it plays an essential structural role and its presence is essential for fluoride channel function.</text>
</comment>
<evidence type="ECO:0000256" key="3">
    <source>
        <dbReference type="ARBA" id="ARBA00022475"/>
    </source>
</evidence>
<evidence type="ECO:0000313" key="15">
    <source>
        <dbReference type="EMBL" id="ARJ50065.1"/>
    </source>
</evidence>
<keyword evidence="3 14" id="KW-1003">Cell membrane</keyword>
<evidence type="ECO:0000256" key="6">
    <source>
        <dbReference type="ARBA" id="ARBA00022989"/>
    </source>
</evidence>
<evidence type="ECO:0000256" key="2">
    <source>
        <dbReference type="ARBA" id="ARBA00022448"/>
    </source>
</evidence>
<dbReference type="GO" id="GO:0046872">
    <property type="term" value="F:metal ion binding"/>
    <property type="evidence" value="ECO:0007669"/>
    <property type="project" value="UniProtKB-KW"/>
</dbReference>
<keyword evidence="5 14" id="KW-0479">Metal-binding</keyword>
<evidence type="ECO:0000256" key="5">
    <source>
        <dbReference type="ARBA" id="ARBA00022723"/>
    </source>
</evidence>
<dbReference type="GO" id="GO:0140114">
    <property type="term" value="P:cellular detoxification of fluoride"/>
    <property type="evidence" value="ECO:0007669"/>
    <property type="project" value="UniProtKB-UniRule"/>
</dbReference>
<evidence type="ECO:0000256" key="10">
    <source>
        <dbReference type="ARBA" id="ARBA00023303"/>
    </source>
</evidence>
<comment type="catalytic activity">
    <reaction evidence="12">
        <text>fluoride(in) = fluoride(out)</text>
        <dbReference type="Rhea" id="RHEA:76159"/>
        <dbReference type="ChEBI" id="CHEBI:17051"/>
    </reaction>
    <physiologicalReaction direction="left-to-right" evidence="12">
        <dbReference type="Rhea" id="RHEA:76160"/>
    </physiologicalReaction>
</comment>
<name>A0AAC9RSP6_9STAP</name>
<keyword evidence="4 14" id="KW-0812">Transmembrane</keyword>
<dbReference type="RefSeq" id="WP_085236322.1">
    <property type="nucleotide sequence ID" value="NZ_CP020773.1"/>
</dbReference>
<dbReference type="InterPro" id="IPR003691">
    <property type="entry name" value="FluC"/>
</dbReference>
<reference evidence="15 16" key="1">
    <citation type="submission" date="2017-04" db="EMBL/GenBank/DDBJ databases">
        <authorList>
            <person name="Veseli I.A."/>
            <person name="Tang C."/>
            <person name="Pombert J.-F."/>
        </authorList>
    </citation>
    <scope>NUCLEOTIDE SEQUENCE [LARGE SCALE GENOMIC DNA]</scope>
    <source>
        <strain evidence="15 16">ATCC 700373</strain>
    </source>
</reference>
<keyword evidence="16" id="KW-1185">Reference proteome</keyword>
<evidence type="ECO:0000256" key="9">
    <source>
        <dbReference type="ARBA" id="ARBA00023136"/>
    </source>
</evidence>
<proteinExistence type="inferred from homology"/>
<evidence type="ECO:0000256" key="12">
    <source>
        <dbReference type="ARBA" id="ARBA00035585"/>
    </source>
</evidence>
<evidence type="ECO:0000313" key="16">
    <source>
        <dbReference type="Proteomes" id="UP000242864"/>
    </source>
</evidence>
<keyword evidence="2 14" id="KW-0813">Transport</keyword>
<dbReference type="EMBL" id="CP020773">
    <property type="protein sequence ID" value="ARJ50065.1"/>
    <property type="molecule type" value="Genomic_DNA"/>
</dbReference>
<dbReference type="GO" id="GO:0062054">
    <property type="term" value="F:fluoride channel activity"/>
    <property type="evidence" value="ECO:0007669"/>
    <property type="project" value="UniProtKB-UniRule"/>
</dbReference>
<evidence type="ECO:0000256" key="7">
    <source>
        <dbReference type="ARBA" id="ARBA00023053"/>
    </source>
</evidence>
<feature type="transmembrane region" description="Helical" evidence="14">
    <location>
        <begin position="91"/>
        <end position="111"/>
    </location>
</feature>
<dbReference type="PANTHER" id="PTHR28259">
    <property type="entry name" value="FLUORIDE EXPORT PROTEIN 1-RELATED"/>
    <property type="match status" value="1"/>
</dbReference>
<evidence type="ECO:0000256" key="1">
    <source>
        <dbReference type="ARBA" id="ARBA00004651"/>
    </source>
</evidence>
<keyword evidence="8 14" id="KW-0406">Ion transport</keyword>
<feature type="transmembrane region" description="Helical" evidence="14">
    <location>
        <begin position="62"/>
        <end position="85"/>
    </location>
</feature>
<keyword evidence="6 14" id="KW-1133">Transmembrane helix</keyword>
<keyword evidence="9 14" id="KW-0472">Membrane</keyword>
<evidence type="ECO:0000256" key="13">
    <source>
        <dbReference type="ARBA" id="ARBA00049940"/>
    </source>
</evidence>
<feature type="transmembrane region" description="Helical" evidence="14">
    <location>
        <begin position="28"/>
        <end position="50"/>
    </location>
</feature>
<keyword evidence="10 14" id="KW-0407">Ion channel</keyword>
<evidence type="ECO:0000256" key="8">
    <source>
        <dbReference type="ARBA" id="ARBA00023065"/>
    </source>
</evidence>
<comment type="similarity">
    <text evidence="11 14">Belongs to the fluoride channel Fluc/FEX (TC 1.A.43) family.</text>
</comment>
<feature type="binding site" evidence="14">
    <location>
        <position position="73"/>
    </location>
    <ligand>
        <name>Na(+)</name>
        <dbReference type="ChEBI" id="CHEBI:29101"/>
        <note>structural</note>
    </ligand>
</feature>
<dbReference type="Pfam" id="PF02537">
    <property type="entry name" value="CRCB"/>
    <property type="match status" value="1"/>
</dbReference>
<protein>
    <recommendedName>
        <fullName evidence="14">Fluoride-specific ion channel FluC</fullName>
    </recommendedName>
</protein>
<dbReference type="AlphaFoldDB" id="A0AAC9RSP6"/>
<dbReference type="KEGG" id="slz:B5P37_01185"/>
<keyword evidence="7 14" id="KW-0915">Sodium</keyword>
<feature type="binding site" evidence="14">
    <location>
        <position position="70"/>
    </location>
    <ligand>
        <name>Na(+)</name>
        <dbReference type="ChEBI" id="CHEBI:29101"/>
        <note>structural</note>
    </ligand>
</feature>
<evidence type="ECO:0000256" key="4">
    <source>
        <dbReference type="ARBA" id="ARBA00022692"/>
    </source>
</evidence>
<sequence>MIILMIALGGGLGAVSRAVITTLTQKSTRFQLPIATLIVNWIGAFSIGLLDHLTPLPLDLRLGLITGLLGGLTTFSTLTLELLNMLRNQQWLSFITYSVLQYPGCLFLCMIGTQL</sequence>
<dbReference type="PANTHER" id="PTHR28259:SF16">
    <property type="entry name" value="FLUORIDE-SPECIFIC ION CHANNEL FLUC 2"/>
    <property type="match status" value="1"/>
</dbReference>
<evidence type="ECO:0000256" key="11">
    <source>
        <dbReference type="ARBA" id="ARBA00035120"/>
    </source>
</evidence>
<organism evidence="15 16">
    <name type="scientific">Staphylococcus lutrae</name>
    <dbReference type="NCBI Taxonomy" id="155085"/>
    <lineage>
        <taxon>Bacteria</taxon>
        <taxon>Bacillati</taxon>
        <taxon>Bacillota</taxon>
        <taxon>Bacilli</taxon>
        <taxon>Bacillales</taxon>
        <taxon>Staphylococcaceae</taxon>
        <taxon>Staphylococcus</taxon>
    </lineage>
</organism>
<dbReference type="GO" id="GO:0005886">
    <property type="term" value="C:plasma membrane"/>
    <property type="evidence" value="ECO:0007669"/>
    <property type="project" value="UniProtKB-SubCell"/>
</dbReference>
<evidence type="ECO:0000256" key="14">
    <source>
        <dbReference type="HAMAP-Rule" id="MF_00454"/>
    </source>
</evidence>
<comment type="function">
    <text evidence="13 14">Fluoride-specific ion channel. Important for reducing fluoride concentration in the cell, thus reducing its toxicity.</text>
</comment>
<comment type="subcellular location">
    <subcellularLocation>
        <location evidence="1 14">Cell membrane</location>
        <topology evidence="1 14">Multi-pass membrane protein</topology>
    </subcellularLocation>
</comment>
<accession>A0AAC9RSP6</accession>
<gene>
    <name evidence="14" type="primary">fluC</name>
    <name evidence="14" type="synonym">crcB</name>
    <name evidence="15" type="ORF">B5P37_01185</name>
</gene>